<evidence type="ECO:0000313" key="2">
    <source>
        <dbReference type="EMBL" id="KAJ4442429.1"/>
    </source>
</evidence>
<gene>
    <name evidence="2" type="ORF">ANN_04015</name>
</gene>
<evidence type="ECO:0000313" key="3">
    <source>
        <dbReference type="Proteomes" id="UP001148838"/>
    </source>
</evidence>
<protein>
    <recommendedName>
        <fullName evidence="1">RNase H type-1 domain-containing protein</fullName>
    </recommendedName>
</protein>
<dbReference type="PROSITE" id="PS50879">
    <property type="entry name" value="RNASE_H_1"/>
    <property type="match status" value="1"/>
</dbReference>
<sequence>MHSSLIQKIRDKHHEWTALNYEIHLGWIRTYTGIEGNEPADQLTKATAGDDKLEAINKKIPTTTILSDFKKKSLEKMAEEMEGNHERSGMHPSSPE</sequence>
<organism evidence="2 3">
    <name type="scientific">Periplaneta americana</name>
    <name type="common">American cockroach</name>
    <name type="synonym">Blatta americana</name>
    <dbReference type="NCBI Taxonomy" id="6978"/>
    <lineage>
        <taxon>Eukaryota</taxon>
        <taxon>Metazoa</taxon>
        <taxon>Ecdysozoa</taxon>
        <taxon>Arthropoda</taxon>
        <taxon>Hexapoda</taxon>
        <taxon>Insecta</taxon>
        <taxon>Pterygota</taxon>
        <taxon>Neoptera</taxon>
        <taxon>Polyneoptera</taxon>
        <taxon>Dictyoptera</taxon>
        <taxon>Blattodea</taxon>
        <taxon>Blattoidea</taxon>
        <taxon>Blattidae</taxon>
        <taxon>Blattinae</taxon>
        <taxon>Periplaneta</taxon>
    </lineage>
</organism>
<feature type="domain" description="RNase H type-1" evidence="1">
    <location>
        <begin position="1"/>
        <end position="49"/>
    </location>
</feature>
<comment type="caution">
    <text evidence="2">The sequence shown here is derived from an EMBL/GenBank/DDBJ whole genome shotgun (WGS) entry which is preliminary data.</text>
</comment>
<proteinExistence type="predicted"/>
<name>A0ABQ8T8V3_PERAM</name>
<accession>A0ABQ8T8V3</accession>
<reference evidence="2 3" key="1">
    <citation type="journal article" date="2022" name="Allergy">
        <title>Genome assembly and annotation of Periplaneta americana reveal a comprehensive cockroach allergen profile.</title>
        <authorList>
            <person name="Wang L."/>
            <person name="Xiong Q."/>
            <person name="Saelim N."/>
            <person name="Wang L."/>
            <person name="Nong W."/>
            <person name="Wan A.T."/>
            <person name="Shi M."/>
            <person name="Liu X."/>
            <person name="Cao Q."/>
            <person name="Hui J.H.L."/>
            <person name="Sookrung N."/>
            <person name="Leung T.F."/>
            <person name="Tungtrongchitr A."/>
            <person name="Tsui S.K.W."/>
        </authorList>
    </citation>
    <scope>NUCLEOTIDE SEQUENCE [LARGE SCALE GENOMIC DNA]</scope>
    <source>
        <strain evidence="2">PWHHKU_190912</strain>
    </source>
</reference>
<evidence type="ECO:0000259" key="1">
    <source>
        <dbReference type="PROSITE" id="PS50879"/>
    </source>
</evidence>
<dbReference type="EMBL" id="JAJSOF020000013">
    <property type="protein sequence ID" value="KAJ4442429.1"/>
    <property type="molecule type" value="Genomic_DNA"/>
</dbReference>
<dbReference type="Proteomes" id="UP001148838">
    <property type="component" value="Unassembled WGS sequence"/>
</dbReference>
<dbReference type="InterPro" id="IPR002156">
    <property type="entry name" value="RNaseH_domain"/>
</dbReference>
<keyword evidence="3" id="KW-1185">Reference proteome</keyword>